<dbReference type="PANTHER" id="PTHR23416:SF23">
    <property type="entry name" value="ACETYLTRANSFERASE C18B11.09C-RELATED"/>
    <property type="match status" value="1"/>
</dbReference>
<dbReference type="Gene3D" id="2.160.10.10">
    <property type="entry name" value="Hexapeptide repeat proteins"/>
    <property type="match status" value="2"/>
</dbReference>
<dbReference type="Proteomes" id="UP001501094">
    <property type="component" value="Unassembled WGS sequence"/>
</dbReference>
<dbReference type="EMBL" id="BAAANL010000001">
    <property type="protein sequence ID" value="GAA1853285.1"/>
    <property type="molecule type" value="Genomic_DNA"/>
</dbReference>
<name>A0ABN2N5D7_9MICO</name>
<sequence>MPVQDAEPTGPYVRKLRRALGRITTPPQELPARDGVTIGEKCSIDPGVRFLESDRGDVVIGDLVTIYRDTEILGPVQIGKGTFINRSAYIRPGTTLGERVNVGPFARFISDTHEIGPAQRRAGKLYWAPIEIGDGAWIGAGATILGGVTVGAGAVVAAGAVVTADVPENALVGGVPARLIRDLATQDDQSDAARVSQARAS</sequence>
<dbReference type="InterPro" id="IPR001451">
    <property type="entry name" value="Hexapep"/>
</dbReference>
<protein>
    <recommendedName>
        <fullName evidence="6">Transferase hexapeptide (Six repeat-containing protein)</fullName>
    </recommendedName>
</protein>
<evidence type="ECO:0000313" key="5">
    <source>
        <dbReference type="Proteomes" id="UP001501094"/>
    </source>
</evidence>
<evidence type="ECO:0008006" key="6">
    <source>
        <dbReference type="Google" id="ProtNLM"/>
    </source>
</evidence>
<dbReference type="RefSeq" id="WP_344099615.1">
    <property type="nucleotide sequence ID" value="NZ_BAAANL010000001.1"/>
</dbReference>
<accession>A0ABN2N5D7</accession>
<dbReference type="PROSITE" id="PS00101">
    <property type="entry name" value="HEXAPEP_TRANSFERASES"/>
    <property type="match status" value="1"/>
</dbReference>
<comment type="similarity">
    <text evidence="1">Belongs to the transferase hexapeptide repeat family.</text>
</comment>
<organism evidence="4 5">
    <name type="scientific">Myceligenerans crystallogenes</name>
    <dbReference type="NCBI Taxonomy" id="316335"/>
    <lineage>
        <taxon>Bacteria</taxon>
        <taxon>Bacillati</taxon>
        <taxon>Actinomycetota</taxon>
        <taxon>Actinomycetes</taxon>
        <taxon>Micrococcales</taxon>
        <taxon>Promicromonosporaceae</taxon>
        <taxon>Myceligenerans</taxon>
    </lineage>
</organism>
<evidence type="ECO:0000256" key="2">
    <source>
        <dbReference type="ARBA" id="ARBA00022679"/>
    </source>
</evidence>
<dbReference type="InterPro" id="IPR051159">
    <property type="entry name" value="Hexapeptide_acetyltransf"/>
</dbReference>
<dbReference type="SUPFAM" id="SSF51161">
    <property type="entry name" value="Trimeric LpxA-like enzymes"/>
    <property type="match status" value="1"/>
</dbReference>
<evidence type="ECO:0000313" key="4">
    <source>
        <dbReference type="EMBL" id="GAA1853285.1"/>
    </source>
</evidence>
<dbReference type="InterPro" id="IPR011004">
    <property type="entry name" value="Trimer_LpxA-like_sf"/>
</dbReference>
<comment type="caution">
    <text evidence="4">The sequence shown here is derived from an EMBL/GenBank/DDBJ whole genome shotgun (WGS) entry which is preliminary data.</text>
</comment>
<keyword evidence="3" id="KW-0677">Repeat</keyword>
<evidence type="ECO:0000256" key="3">
    <source>
        <dbReference type="ARBA" id="ARBA00022737"/>
    </source>
</evidence>
<dbReference type="PANTHER" id="PTHR23416">
    <property type="entry name" value="SIALIC ACID SYNTHASE-RELATED"/>
    <property type="match status" value="1"/>
</dbReference>
<keyword evidence="5" id="KW-1185">Reference proteome</keyword>
<keyword evidence="2" id="KW-0808">Transferase</keyword>
<gene>
    <name evidence="4" type="ORF">GCM10009751_07410</name>
</gene>
<evidence type="ECO:0000256" key="1">
    <source>
        <dbReference type="ARBA" id="ARBA00007274"/>
    </source>
</evidence>
<dbReference type="Pfam" id="PF00132">
    <property type="entry name" value="Hexapep"/>
    <property type="match status" value="2"/>
</dbReference>
<dbReference type="InterPro" id="IPR018357">
    <property type="entry name" value="Hexapep_transf_CS"/>
</dbReference>
<reference evidence="4 5" key="1">
    <citation type="journal article" date="2019" name="Int. J. Syst. Evol. Microbiol.">
        <title>The Global Catalogue of Microorganisms (GCM) 10K type strain sequencing project: providing services to taxonomists for standard genome sequencing and annotation.</title>
        <authorList>
            <consortium name="The Broad Institute Genomics Platform"/>
            <consortium name="The Broad Institute Genome Sequencing Center for Infectious Disease"/>
            <person name="Wu L."/>
            <person name="Ma J."/>
        </authorList>
    </citation>
    <scope>NUCLEOTIDE SEQUENCE [LARGE SCALE GENOMIC DNA]</scope>
    <source>
        <strain evidence="4 5">JCM 14326</strain>
    </source>
</reference>
<proteinExistence type="inferred from homology"/>